<proteinExistence type="predicted"/>
<comment type="caution">
    <text evidence="2">The sequence shown here is derived from an EMBL/GenBank/DDBJ whole genome shotgun (WGS) entry which is preliminary data.</text>
</comment>
<dbReference type="EMBL" id="PGOL01000751">
    <property type="protein sequence ID" value="PKI65445.1"/>
    <property type="molecule type" value="Genomic_DNA"/>
</dbReference>
<evidence type="ECO:0000313" key="2">
    <source>
        <dbReference type="EMBL" id="PKI65445.1"/>
    </source>
</evidence>
<sequence>MKFRKECVCRMRIAPVEDRQGPFLGRRYNKASDSHGRVCGWDGQPLVTAHFAVEEEKTAGGLHSKVSMTRMSCRQCVAEMDSTSGNSASRCGKEKTAGGLPAKVSKTCLSCRDVVARMDLASSHGASHRGEEKTAVGLPAKRRRSLSILVSVSLKRKMSRQVCQPRFVEAWWDPRLPEDKCSILLDGRYGLGALDVEDCMDQILEGNGFKEVPIYPMQAIPSSGGVTWSRREQEVEHDIPYQDDRKTNLEFVNMNEPLIV</sequence>
<name>A0A2I0KA81_PUNGR</name>
<dbReference type="PROSITE" id="PS00028">
    <property type="entry name" value="ZINC_FINGER_C2H2_1"/>
    <property type="match status" value="1"/>
</dbReference>
<keyword evidence="3" id="KW-1185">Reference proteome</keyword>
<dbReference type="AlphaFoldDB" id="A0A2I0KA81"/>
<accession>A0A2I0KA81</accession>
<reference evidence="2 3" key="1">
    <citation type="submission" date="2017-11" db="EMBL/GenBank/DDBJ databases">
        <title>De-novo sequencing of pomegranate (Punica granatum L.) genome.</title>
        <authorList>
            <person name="Akparov Z."/>
            <person name="Amiraslanov A."/>
            <person name="Hajiyeva S."/>
            <person name="Abbasov M."/>
            <person name="Kaur K."/>
            <person name="Hamwieh A."/>
            <person name="Solovyev V."/>
            <person name="Salamov A."/>
            <person name="Braich B."/>
            <person name="Kosarev P."/>
            <person name="Mahmoud A."/>
            <person name="Hajiyev E."/>
            <person name="Babayeva S."/>
            <person name="Izzatullayeva V."/>
            <person name="Mammadov A."/>
            <person name="Mammadov A."/>
            <person name="Sharifova S."/>
            <person name="Ojaghi J."/>
            <person name="Eynullazada K."/>
            <person name="Bayramov B."/>
            <person name="Abdulazimova A."/>
            <person name="Shahmuradov I."/>
        </authorList>
    </citation>
    <scope>NUCLEOTIDE SEQUENCE [LARGE SCALE GENOMIC DNA]</scope>
    <source>
        <strain evidence="3">cv. AG2017</strain>
        <tissue evidence="2">Leaf</tissue>
    </source>
</reference>
<protein>
    <recommendedName>
        <fullName evidence="1">C2H2-type domain-containing protein</fullName>
    </recommendedName>
</protein>
<evidence type="ECO:0000313" key="3">
    <source>
        <dbReference type="Proteomes" id="UP000233551"/>
    </source>
</evidence>
<organism evidence="2 3">
    <name type="scientific">Punica granatum</name>
    <name type="common">Pomegranate</name>
    <dbReference type="NCBI Taxonomy" id="22663"/>
    <lineage>
        <taxon>Eukaryota</taxon>
        <taxon>Viridiplantae</taxon>
        <taxon>Streptophyta</taxon>
        <taxon>Embryophyta</taxon>
        <taxon>Tracheophyta</taxon>
        <taxon>Spermatophyta</taxon>
        <taxon>Magnoliopsida</taxon>
        <taxon>eudicotyledons</taxon>
        <taxon>Gunneridae</taxon>
        <taxon>Pentapetalae</taxon>
        <taxon>rosids</taxon>
        <taxon>malvids</taxon>
        <taxon>Myrtales</taxon>
        <taxon>Lythraceae</taxon>
        <taxon>Punica</taxon>
    </lineage>
</organism>
<dbReference type="Proteomes" id="UP000233551">
    <property type="component" value="Unassembled WGS sequence"/>
</dbReference>
<dbReference type="InterPro" id="IPR013087">
    <property type="entry name" value="Znf_C2H2_type"/>
</dbReference>
<feature type="domain" description="C2H2-type" evidence="1">
    <location>
        <begin position="108"/>
        <end position="128"/>
    </location>
</feature>
<gene>
    <name evidence="2" type="ORF">CRG98_014184</name>
</gene>
<evidence type="ECO:0000259" key="1">
    <source>
        <dbReference type="PROSITE" id="PS00028"/>
    </source>
</evidence>